<evidence type="ECO:0000256" key="6">
    <source>
        <dbReference type="ARBA" id="ARBA00023014"/>
    </source>
</evidence>
<evidence type="ECO:0000256" key="3">
    <source>
        <dbReference type="ARBA" id="ARBA00022723"/>
    </source>
</evidence>
<dbReference type="AlphaFoldDB" id="A0A4Y3VWU8"/>
<dbReference type="Proteomes" id="UP000317881">
    <property type="component" value="Unassembled WGS sequence"/>
</dbReference>
<dbReference type="PROSITE" id="PS51379">
    <property type="entry name" value="4FE4S_FER_2"/>
    <property type="match status" value="1"/>
</dbReference>
<keyword evidence="4 8" id="KW-0249">Electron transport</keyword>
<sequence>MNRPTGREGTYVSVPIGPSLHGLKATGVGMKLSVDPERCYGSGDCAYRAPSVFTVVDGFGAVIPGREDAGDDPKVREAVEGCPSQAITVTEERRAPTG</sequence>
<dbReference type="EMBL" id="BJND01000096">
    <property type="protein sequence ID" value="GEC10179.1"/>
    <property type="molecule type" value="Genomic_DNA"/>
</dbReference>
<organism evidence="10 11">
    <name type="scientific">Streptomyces spinoverrucosus</name>
    <dbReference type="NCBI Taxonomy" id="284043"/>
    <lineage>
        <taxon>Bacteria</taxon>
        <taxon>Bacillati</taxon>
        <taxon>Actinomycetota</taxon>
        <taxon>Actinomycetes</taxon>
        <taxon>Kitasatosporales</taxon>
        <taxon>Streptomycetaceae</taxon>
        <taxon>Streptomyces</taxon>
    </lineage>
</organism>
<keyword evidence="7" id="KW-0003">3Fe-4S</keyword>
<dbReference type="SUPFAM" id="SSF54862">
    <property type="entry name" value="4Fe-4S ferredoxins"/>
    <property type="match status" value="1"/>
</dbReference>
<dbReference type="GO" id="GO:0051538">
    <property type="term" value="F:3 iron, 4 sulfur cluster binding"/>
    <property type="evidence" value="ECO:0007669"/>
    <property type="project" value="UniProtKB-KW"/>
</dbReference>
<dbReference type="PANTHER" id="PTHR36923:SF3">
    <property type="entry name" value="FERREDOXIN"/>
    <property type="match status" value="1"/>
</dbReference>
<dbReference type="InterPro" id="IPR051269">
    <property type="entry name" value="Fe-S_cluster_ET"/>
</dbReference>
<dbReference type="GO" id="GO:0009055">
    <property type="term" value="F:electron transfer activity"/>
    <property type="evidence" value="ECO:0007669"/>
    <property type="project" value="UniProtKB-UniRule"/>
</dbReference>
<dbReference type="GO" id="GO:0005506">
    <property type="term" value="F:iron ion binding"/>
    <property type="evidence" value="ECO:0007669"/>
    <property type="project" value="UniProtKB-UniRule"/>
</dbReference>
<evidence type="ECO:0000256" key="4">
    <source>
        <dbReference type="ARBA" id="ARBA00022982"/>
    </source>
</evidence>
<reference evidence="10 11" key="1">
    <citation type="submission" date="2019-06" db="EMBL/GenBank/DDBJ databases">
        <title>Whole genome shotgun sequence of Streptomyces spinoverrucosus NBRC 14228.</title>
        <authorList>
            <person name="Hosoyama A."/>
            <person name="Uohara A."/>
            <person name="Ohji S."/>
            <person name="Ichikawa N."/>
        </authorList>
    </citation>
    <scope>NUCLEOTIDE SEQUENCE [LARGE SCALE GENOMIC DNA]</scope>
    <source>
        <strain evidence="10 11">NBRC 14228</strain>
    </source>
</reference>
<keyword evidence="2 8" id="KW-0813">Transport</keyword>
<keyword evidence="6 8" id="KW-0411">Iron-sulfur</keyword>
<keyword evidence="5 8" id="KW-0408">Iron</keyword>
<evidence type="ECO:0000256" key="7">
    <source>
        <dbReference type="ARBA" id="ARBA00023291"/>
    </source>
</evidence>
<evidence type="ECO:0000313" key="10">
    <source>
        <dbReference type="EMBL" id="GEC10179.1"/>
    </source>
</evidence>
<keyword evidence="3 8" id="KW-0479">Metal-binding</keyword>
<evidence type="ECO:0000313" key="11">
    <source>
        <dbReference type="Proteomes" id="UP000317881"/>
    </source>
</evidence>
<gene>
    <name evidence="10" type="ORF">SSP24_78340</name>
</gene>
<keyword evidence="11" id="KW-1185">Reference proteome</keyword>
<evidence type="ECO:0000259" key="9">
    <source>
        <dbReference type="PROSITE" id="PS51379"/>
    </source>
</evidence>
<evidence type="ECO:0000256" key="1">
    <source>
        <dbReference type="ARBA" id="ARBA00001927"/>
    </source>
</evidence>
<protein>
    <recommendedName>
        <fullName evidence="8">Ferredoxin</fullName>
    </recommendedName>
</protein>
<proteinExistence type="predicted"/>
<comment type="cofactor">
    <cofactor evidence="1">
        <name>[3Fe-4S] cluster</name>
        <dbReference type="ChEBI" id="CHEBI:21137"/>
    </cofactor>
</comment>
<dbReference type="Pfam" id="PF13370">
    <property type="entry name" value="Fer4_13"/>
    <property type="match status" value="1"/>
</dbReference>
<dbReference type="PANTHER" id="PTHR36923">
    <property type="entry name" value="FERREDOXIN"/>
    <property type="match status" value="1"/>
</dbReference>
<name>A0A4Y3VWU8_9ACTN</name>
<dbReference type="Gene3D" id="3.30.70.20">
    <property type="match status" value="1"/>
</dbReference>
<feature type="domain" description="4Fe-4S ferredoxin-type" evidence="9">
    <location>
        <begin position="30"/>
        <end position="58"/>
    </location>
</feature>
<dbReference type="InterPro" id="IPR001080">
    <property type="entry name" value="3Fe4S_ferredoxin"/>
</dbReference>
<dbReference type="InterPro" id="IPR017896">
    <property type="entry name" value="4Fe4S_Fe-S-bd"/>
</dbReference>
<evidence type="ECO:0000256" key="8">
    <source>
        <dbReference type="RuleBase" id="RU368020"/>
    </source>
</evidence>
<evidence type="ECO:0000256" key="2">
    <source>
        <dbReference type="ARBA" id="ARBA00022448"/>
    </source>
</evidence>
<dbReference type="PRINTS" id="PR00352">
    <property type="entry name" value="3FE4SFRDOXIN"/>
</dbReference>
<comment type="caution">
    <text evidence="10">The sequence shown here is derived from an EMBL/GenBank/DDBJ whole genome shotgun (WGS) entry which is preliminary data.</text>
</comment>
<accession>A0A4Y3VWU8</accession>
<comment type="function">
    <text evidence="8">Ferredoxins are iron-sulfur proteins that transfer electrons in a wide variety of metabolic reactions.</text>
</comment>
<evidence type="ECO:0000256" key="5">
    <source>
        <dbReference type="ARBA" id="ARBA00023004"/>
    </source>
</evidence>